<comment type="caution">
    <text evidence="3">The sequence shown here is derived from an EMBL/GenBank/DDBJ whole genome shotgun (WGS) entry which is preliminary data.</text>
</comment>
<dbReference type="SUPFAM" id="SSF51556">
    <property type="entry name" value="Metallo-dependent hydrolases"/>
    <property type="match status" value="1"/>
</dbReference>
<reference evidence="3" key="1">
    <citation type="submission" date="2021-02" db="EMBL/GenBank/DDBJ databases">
        <authorList>
            <person name="Cremers G."/>
            <person name="Picone N."/>
        </authorList>
    </citation>
    <scope>NUCLEOTIDE SEQUENCE</scope>
    <source>
        <strain evidence="3">PQ17</strain>
    </source>
</reference>
<dbReference type="InterPro" id="IPR006680">
    <property type="entry name" value="Amidohydro-rel"/>
</dbReference>
<feature type="domain" description="Amidohydrolase-related" evidence="2">
    <location>
        <begin position="73"/>
        <end position="419"/>
    </location>
</feature>
<sequence length="425" mass="47646">MPLCPHNSGLFSRLRDPKTQECTIRASVVLIGVQRLYQPGFVFVRGDRIVEVGPLGRRRRKRRGKLWELDGAIVTPGFINAHCHLDYTGLQGRLPRQSFSDWIRRIVEEKSKLTREGLVSAIRRGYELLLASGTTTVANIEAFPEILLEEKPLLRTIHFLELLDIRVSPWSEERLAGFWKSLLCQHSPMQRVGLAPHAPYTVSEHLYRLVARCADQLNLLWTTHVAESQEEYEMFRQAKGPLYELMRGLGRDCRDCGKTSPLGVLAKQGILSPRAILVHANYLQKEDQDTVVQSGATLVHCPKSHAFFGHDAFPLTEWTSLGVPVLLGTDSLASNDTLDLREEIRLARRIHPGIAPAQWWWMVTGKAGKILQKKPSLGTIETGAVADLVAFPWEPGEDPWECVIEGKTPPRLVMVGGNVLVAPDS</sequence>
<evidence type="ECO:0000313" key="4">
    <source>
        <dbReference type="Proteomes" id="UP000663859"/>
    </source>
</evidence>
<dbReference type="Gene3D" id="3.20.20.140">
    <property type="entry name" value="Metal-dependent hydrolases"/>
    <property type="match status" value="1"/>
</dbReference>
<dbReference type="InterPro" id="IPR032466">
    <property type="entry name" value="Metal_Hydrolase"/>
</dbReference>
<dbReference type="GO" id="GO:0016810">
    <property type="term" value="F:hydrolase activity, acting on carbon-nitrogen (but not peptide) bonds"/>
    <property type="evidence" value="ECO:0007669"/>
    <property type="project" value="InterPro"/>
</dbReference>
<evidence type="ECO:0000256" key="1">
    <source>
        <dbReference type="ARBA" id="ARBA00022801"/>
    </source>
</evidence>
<dbReference type="Proteomes" id="UP000663859">
    <property type="component" value="Unassembled WGS sequence"/>
</dbReference>
<protein>
    <submittedName>
        <fullName evidence="3">Cytosine deaminase</fullName>
    </submittedName>
</protein>
<keyword evidence="4" id="KW-1185">Reference proteome</keyword>
<dbReference type="AlphaFoldDB" id="A0A8J2BPP8"/>
<dbReference type="Pfam" id="PF01979">
    <property type="entry name" value="Amidohydro_1"/>
    <property type="match status" value="1"/>
</dbReference>
<dbReference type="InterPro" id="IPR011059">
    <property type="entry name" value="Metal-dep_hydrolase_composite"/>
</dbReference>
<proteinExistence type="predicted"/>
<organism evidence="3 4">
    <name type="scientific">Candidatus Methylacidithermus pantelleriae</name>
    <dbReference type="NCBI Taxonomy" id="2744239"/>
    <lineage>
        <taxon>Bacteria</taxon>
        <taxon>Pseudomonadati</taxon>
        <taxon>Verrucomicrobiota</taxon>
        <taxon>Methylacidiphilae</taxon>
        <taxon>Methylacidiphilales</taxon>
        <taxon>Methylacidiphilaceae</taxon>
        <taxon>Candidatus Methylacidithermus</taxon>
    </lineage>
</organism>
<dbReference type="PANTHER" id="PTHR43794">
    <property type="entry name" value="AMINOHYDROLASE SSNA-RELATED"/>
    <property type="match status" value="1"/>
</dbReference>
<name>A0A8J2BPP8_9BACT</name>
<dbReference type="PANTHER" id="PTHR43794:SF11">
    <property type="entry name" value="AMIDOHYDROLASE-RELATED DOMAIN-CONTAINING PROTEIN"/>
    <property type="match status" value="1"/>
</dbReference>
<dbReference type="EMBL" id="CAJNOB010000014">
    <property type="protein sequence ID" value="CAF0697201.1"/>
    <property type="molecule type" value="Genomic_DNA"/>
</dbReference>
<gene>
    <name evidence="3" type="ORF">MPNT_210006</name>
</gene>
<evidence type="ECO:0000313" key="3">
    <source>
        <dbReference type="EMBL" id="CAF0697201.1"/>
    </source>
</evidence>
<accession>A0A8J2BPP8</accession>
<dbReference type="SUPFAM" id="SSF51338">
    <property type="entry name" value="Composite domain of metallo-dependent hydrolases"/>
    <property type="match status" value="1"/>
</dbReference>
<evidence type="ECO:0000259" key="2">
    <source>
        <dbReference type="Pfam" id="PF01979"/>
    </source>
</evidence>
<keyword evidence="1" id="KW-0378">Hydrolase</keyword>
<dbReference type="InterPro" id="IPR050287">
    <property type="entry name" value="MTA/SAH_deaminase"/>
</dbReference>